<evidence type="ECO:0000313" key="8">
    <source>
        <dbReference type="Proteomes" id="UP000799421"/>
    </source>
</evidence>
<dbReference type="OrthoDB" id="39175at2759"/>
<keyword evidence="3" id="KW-0805">Transcription regulation</keyword>
<reference evidence="7" key="1">
    <citation type="journal article" date="2020" name="Stud. Mycol.">
        <title>101 Dothideomycetes genomes: a test case for predicting lifestyles and emergence of pathogens.</title>
        <authorList>
            <person name="Haridas S."/>
            <person name="Albert R."/>
            <person name="Binder M."/>
            <person name="Bloem J."/>
            <person name="Labutti K."/>
            <person name="Salamov A."/>
            <person name="Andreopoulos B."/>
            <person name="Baker S."/>
            <person name="Barry K."/>
            <person name="Bills G."/>
            <person name="Bluhm B."/>
            <person name="Cannon C."/>
            <person name="Castanera R."/>
            <person name="Culley D."/>
            <person name="Daum C."/>
            <person name="Ezra D."/>
            <person name="Gonzalez J."/>
            <person name="Henrissat B."/>
            <person name="Kuo A."/>
            <person name="Liang C."/>
            <person name="Lipzen A."/>
            <person name="Lutzoni F."/>
            <person name="Magnuson J."/>
            <person name="Mondo S."/>
            <person name="Nolan M."/>
            <person name="Ohm R."/>
            <person name="Pangilinan J."/>
            <person name="Park H.-J."/>
            <person name="Ramirez L."/>
            <person name="Alfaro M."/>
            <person name="Sun H."/>
            <person name="Tritt A."/>
            <person name="Yoshinaga Y."/>
            <person name="Zwiers L.-H."/>
            <person name="Turgeon B."/>
            <person name="Goodwin S."/>
            <person name="Spatafora J."/>
            <person name="Crous P."/>
            <person name="Grigoriev I."/>
        </authorList>
    </citation>
    <scope>NUCLEOTIDE SEQUENCE</scope>
    <source>
        <strain evidence="7">CBS 480.64</strain>
    </source>
</reference>
<gene>
    <name evidence="7" type="ORF">K470DRAFT_217824</name>
</gene>
<dbReference type="PANTHER" id="PTHR36206:SF12">
    <property type="entry name" value="ASPERCRYPTIN BIOSYNTHESIS CLUSTER-SPECIFIC TRANSCRIPTION REGULATOR ATNN-RELATED"/>
    <property type="match status" value="1"/>
</dbReference>
<proteinExistence type="predicted"/>
<keyword evidence="6" id="KW-0539">Nucleus</keyword>
<dbReference type="InterPro" id="IPR052360">
    <property type="entry name" value="Transcr_Regulatory_Proteins"/>
</dbReference>
<evidence type="ECO:0000256" key="3">
    <source>
        <dbReference type="ARBA" id="ARBA00023015"/>
    </source>
</evidence>
<evidence type="ECO:0000256" key="2">
    <source>
        <dbReference type="ARBA" id="ARBA00022833"/>
    </source>
</evidence>
<evidence type="ECO:0000256" key="4">
    <source>
        <dbReference type="ARBA" id="ARBA00023125"/>
    </source>
</evidence>
<organism evidence="7 8">
    <name type="scientific">Piedraia hortae CBS 480.64</name>
    <dbReference type="NCBI Taxonomy" id="1314780"/>
    <lineage>
        <taxon>Eukaryota</taxon>
        <taxon>Fungi</taxon>
        <taxon>Dikarya</taxon>
        <taxon>Ascomycota</taxon>
        <taxon>Pezizomycotina</taxon>
        <taxon>Dothideomycetes</taxon>
        <taxon>Dothideomycetidae</taxon>
        <taxon>Capnodiales</taxon>
        <taxon>Piedraiaceae</taxon>
        <taxon>Piedraia</taxon>
    </lineage>
</organism>
<accession>A0A6A7BZG6</accession>
<keyword evidence="5" id="KW-0804">Transcription</keyword>
<dbReference type="GO" id="GO:0046872">
    <property type="term" value="F:metal ion binding"/>
    <property type="evidence" value="ECO:0007669"/>
    <property type="project" value="UniProtKB-KW"/>
</dbReference>
<dbReference type="EMBL" id="MU005985">
    <property type="protein sequence ID" value="KAF2860109.1"/>
    <property type="molecule type" value="Genomic_DNA"/>
</dbReference>
<dbReference type="PANTHER" id="PTHR36206">
    <property type="entry name" value="ASPERCRYPTIN BIOSYNTHESIS CLUSTER-SPECIFIC TRANSCRIPTION REGULATOR ATNN-RELATED"/>
    <property type="match status" value="1"/>
</dbReference>
<name>A0A6A7BZG6_9PEZI</name>
<dbReference type="GO" id="GO:0003677">
    <property type="term" value="F:DNA binding"/>
    <property type="evidence" value="ECO:0007669"/>
    <property type="project" value="UniProtKB-KW"/>
</dbReference>
<evidence type="ECO:0000256" key="1">
    <source>
        <dbReference type="ARBA" id="ARBA00022723"/>
    </source>
</evidence>
<keyword evidence="8" id="KW-1185">Reference proteome</keyword>
<sequence length="189" mass="21075">MYRPGIPSPATRELPMPNISTITSLNQAHATLLHCWNQLARFVRECVAGPLPPPAVTALEERRQHFSAWLNQWENAFKQFLCITRASMDSEQLTLSRVLKANHLCCYIMTSIAGRPPTVADTFEAEFRAIVDLCGAVFYARSLSPRPPPAVEPIAAGLDVQSPLHVVAAQCRNTDISNRAREMILHQCR</sequence>
<keyword evidence="2" id="KW-0862">Zinc</keyword>
<protein>
    <submittedName>
        <fullName evidence="7">Uncharacterized protein</fullName>
    </submittedName>
</protein>
<dbReference type="Proteomes" id="UP000799421">
    <property type="component" value="Unassembled WGS sequence"/>
</dbReference>
<keyword evidence="4" id="KW-0238">DNA-binding</keyword>
<keyword evidence="1" id="KW-0479">Metal-binding</keyword>
<evidence type="ECO:0000256" key="6">
    <source>
        <dbReference type="ARBA" id="ARBA00023242"/>
    </source>
</evidence>
<evidence type="ECO:0000313" key="7">
    <source>
        <dbReference type="EMBL" id="KAF2860109.1"/>
    </source>
</evidence>
<dbReference type="AlphaFoldDB" id="A0A6A7BZG6"/>
<evidence type="ECO:0000256" key="5">
    <source>
        <dbReference type="ARBA" id="ARBA00023163"/>
    </source>
</evidence>